<gene>
    <name evidence="7" type="ORF">GZ78_15640</name>
</gene>
<proteinExistence type="predicted"/>
<evidence type="ECO:0000256" key="1">
    <source>
        <dbReference type="ARBA" id="ARBA00022723"/>
    </source>
</evidence>
<evidence type="ECO:0000256" key="3">
    <source>
        <dbReference type="ARBA" id="ARBA00022833"/>
    </source>
</evidence>
<sequence length="111" mass="12730">MAEYEKLKDWLLSRRDELNVRLGRIKKDVTRRANADWSEQAQERENDEVIDQLGNEAQAELNLVNKALDRMNYDDYGYCIGCGGEIAEARLAAMPYADLCIKCAEKRDQAS</sequence>
<dbReference type="EMBL" id="JOKH01000003">
    <property type="protein sequence ID" value="KEQ17258.1"/>
    <property type="molecule type" value="Genomic_DNA"/>
</dbReference>
<dbReference type="AlphaFoldDB" id="A0A081NFN5"/>
<keyword evidence="7" id="KW-0489">Methyltransferase</keyword>
<evidence type="ECO:0000313" key="8">
    <source>
        <dbReference type="Proteomes" id="UP000028073"/>
    </source>
</evidence>
<keyword evidence="7" id="KW-0808">Transferase</keyword>
<keyword evidence="2" id="KW-0863">Zinc-finger</keyword>
<accession>A0A081NFN5</accession>
<dbReference type="GO" id="GO:0032259">
    <property type="term" value="P:methylation"/>
    <property type="evidence" value="ECO:0007669"/>
    <property type="project" value="UniProtKB-KW"/>
</dbReference>
<evidence type="ECO:0000256" key="2">
    <source>
        <dbReference type="ARBA" id="ARBA00022771"/>
    </source>
</evidence>
<evidence type="ECO:0000259" key="5">
    <source>
        <dbReference type="Pfam" id="PF01258"/>
    </source>
</evidence>
<organism evidence="7 8">
    <name type="scientific">Endozoicomonas numazuensis</name>
    <dbReference type="NCBI Taxonomy" id="1137799"/>
    <lineage>
        <taxon>Bacteria</taxon>
        <taxon>Pseudomonadati</taxon>
        <taxon>Pseudomonadota</taxon>
        <taxon>Gammaproteobacteria</taxon>
        <taxon>Oceanospirillales</taxon>
        <taxon>Endozoicomonadaceae</taxon>
        <taxon>Endozoicomonas</taxon>
    </lineage>
</organism>
<feature type="domain" description="Zinc finger DksA/TraR C4-type" evidence="5">
    <location>
        <begin position="75"/>
        <end position="108"/>
    </location>
</feature>
<dbReference type="SUPFAM" id="SSF57716">
    <property type="entry name" value="Glucocorticoid receptor-like (DNA-binding domain)"/>
    <property type="match status" value="1"/>
</dbReference>
<dbReference type="OrthoDB" id="6064855at2"/>
<evidence type="ECO:0000256" key="4">
    <source>
        <dbReference type="PROSITE-ProRule" id="PRU00510"/>
    </source>
</evidence>
<dbReference type="PANTHER" id="PTHR33823">
    <property type="entry name" value="RNA POLYMERASE-BINDING TRANSCRIPTION FACTOR DKSA-RELATED"/>
    <property type="match status" value="1"/>
</dbReference>
<dbReference type="InterPro" id="IPR048487">
    <property type="entry name" value="DksA-like_N"/>
</dbReference>
<keyword evidence="8" id="KW-1185">Reference proteome</keyword>
<evidence type="ECO:0000313" key="7">
    <source>
        <dbReference type="EMBL" id="KEQ17258.1"/>
    </source>
</evidence>
<dbReference type="RefSeq" id="WP_034837335.1">
    <property type="nucleotide sequence ID" value="NZ_JOKH01000003.1"/>
</dbReference>
<dbReference type="Proteomes" id="UP000028073">
    <property type="component" value="Unassembled WGS sequence"/>
</dbReference>
<dbReference type="InterPro" id="IPR000962">
    <property type="entry name" value="Znf_DskA_TraR"/>
</dbReference>
<dbReference type="Pfam" id="PF21173">
    <property type="entry name" value="DksA-like_N"/>
    <property type="match status" value="1"/>
</dbReference>
<feature type="zinc finger region" description="dksA C4-type" evidence="4">
    <location>
        <begin position="79"/>
        <end position="103"/>
    </location>
</feature>
<comment type="caution">
    <text evidence="7">The sequence shown here is derived from an EMBL/GenBank/DDBJ whole genome shotgun (WGS) entry which is preliminary data.</text>
</comment>
<dbReference type="STRING" id="1137799.GZ78_15640"/>
<dbReference type="GO" id="GO:0008168">
    <property type="term" value="F:methyltransferase activity"/>
    <property type="evidence" value="ECO:0007669"/>
    <property type="project" value="UniProtKB-KW"/>
</dbReference>
<keyword evidence="1" id="KW-0479">Metal-binding</keyword>
<reference evidence="7 8" key="1">
    <citation type="submission" date="2014-06" db="EMBL/GenBank/DDBJ databases">
        <title>Whole Genome Sequences of Three Symbiotic Endozoicomonas Bacteria.</title>
        <authorList>
            <person name="Neave M.J."/>
            <person name="Apprill A."/>
            <person name="Voolstra C.R."/>
        </authorList>
    </citation>
    <scope>NUCLEOTIDE SEQUENCE [LARGE SCALE GENOMIC DNA]</scope>
    <source>
        <strain evidence="7 8">DSM 25634</strain>
    </source>
</reference>
<dbReference type="Pfam" id="PF01258">
    <property type="entry name" value="zf-dskA_traR"/>
    <property type="match status" value="1"/>
</dbReference>
<dbReference type="eggNOG" id="COG1734">
    <property type="taxonomic scope" value="Bacteria"/>
</dbReference>
<protein>
    <submittedName>
        <fullName evidence="7">Dimethylmenaquinone methyltransferase</fullName>
    </submittedName>
</protein>
<dbReference type="PROSITE" id="PS51128">
    <property type="entry name" value="ZF_DKSA_2"/>
    <property type="match status" value="1"/>
</dbReference>
<feature type="domain" description="DnaK suppressor protein-like N-terminal" evidence="6">
    <location>
        <begin position="9"/>
        <end position="71"/>
    </location>
</feature>
<dbReference type="Gene3D" id="1.20.120.910">
    <property type="entry name" value="DksA, coiled-coil domain"/>
    <property type="match status" value="1"/>
</dbReference>
<dbReference type="GO" id="GO:0008270">
    <property type="term" value="F:zinc ion binding"/>
    <property type="evidence" value="ECO:0007669"/>
    <property type="project" value="UniProtKB-KW"/>
</dbReference>
<name>A0A081NFN5_9GAMM</name>
<dbReference type="PANTHER" id="PTHR33823:SF4">
    <property type="entry name" value="GENERAL STRESS PROTEIN 16O"/>
    <property type="match status" value="1"/>
</dbReference>
<evidence type="ECO:0000259" key="6">
    <source>
        <dbReference type="Pfam" id="PF21173"/>
    </source>
</evidence>
<keyword evidence="3" id="KW-0862">Zinc</keyword>